<dbReference type="SUPFAM" id="SSF49785">
    <property type="entry name" value="Galactose-binding domain-like"/>
    <property type="match status" value="1"/>
</dbReference>
<keyword evidence="10" id="KW-1185">Reference proteome</keyword>
<dbReference type="InterPro" id="IPR034058">
    <property type="entry name" value="TagA/B/C/D_pept_dom"/>
</dbReference>
<dbReference type="Proteomes" id="UP001597086">
    <property type="component" value="Unassembled WGS sequence"/>
</dbReference>
<feature type="active site" description="Charge relay system" evidence="6">
    <location>
        <position position="159"/>
    </location>
</feature>
<dbReference type="InterPro" id="IPR050131">
    <property type="entry name" value="Peptidase_S8_subtilisin-like"/>
</dbReference>
<evidence type="ECO:0000256" key="2">
    <source>
        <dbReference type="ARBA" id="ARBA00022670"/>
    </source>
</evidence>
<dbReference type="InterPro" id="IPR008979">
    <property type="entry name" value="Galactose-bd-like_sf"/>
</dbReference>
<evidence type="ECO:0000313" key="10">
    <source>
        <dbReference type="Proteomes" id="UP001597086"/>
    </source>
</evidence>
<comment type="similarity">
    <text evidence="1 6">Belongs to the peptidase S8 family.</text>
</comment>
<keyword evidence="5 6" id="KW-0720">Serine protease</keyword>
<dbReference type="SUPFAM" id="SSF52743">
    <property type="entry name" value="Subtilisin-like"/>
    <property type="match status" value="1"/>
</dbReference>
<feature type="domain" description="Secretion system C-terminal sorting" evidence="8">
    <location>
        <begin position="574"/>
        <end position="652"/>
    </location>
</feature>
<evidence type="ECO:0000256" key="6">
    <source>
        <dbReference type="PROSITE-ProRule" id="PRU01240"/>
    </source>
</evidence>
<dbReference type="EMBL" id="JBHTKM010000063">
    <property type="protein sequence ID" value="MFD1017576.1"/>
    <property type="molecule type" value="Genomic_DNA"/>
</dbReference>
<feature type="active site" description="Charge relay system" evidence="6">
    <location>
        <position position="349"/>
    </location>
</feature>
<gene>
    <name evidence="9" type="ORF">ACFQ13_16735</name>
</gene>
<accession>A0ABW3KVM6</accession>
<keyword evidence="2 6" id="KW-0645">Protease</keyword>
<dbReference type="Gene3D" id="2.60.120.380">
    <property type="match status" value="1"/>
</dbReference>
<dbReference type="InterPro" id="IPR026444">
    <property type="entry name" value="Secre_tail"/>
</dbReference>
<proteinExistence type="inferred from homology"/>
<dbReference type="InterPro" id="IPR022398">
    <property type="entry name" value="Peptidase_S8_His-AS"/>
</dbReference>
<dbReference type="CDD" id="cd04842">
    <property type="entry name" value="Peptidases_S8_Kp43_protease"/>
    <property type="match status" value="1"/>
</dbReference>
<dbReference type="PROSITE" id="PS00137">
    <property type="entry name" value="SUBTILASE_HIS"/>
    <property type="match status" value="1"/>
</dbReference>
<evidence type="ECO:0000256" key="5">
    <source>
        <dbReference type="ARBA" id="ARBA00022825"/>
    </source>
</evidence>
<evidence type="ECO:0000256" key="4">
    <source>
        <dbReference type="ARBA" id="ARBA00022801"/>
    </source>
</evidence>
<protein>
    <submittedName>
        <fullName evidence="9">S8 family serine peptidase</fullName>
    </submittedName>
</protein>
<dbReference type="Pfam" id="PF18962">
    <property type="entry name" value="Por_Secre_tail"/>
    <property type="match status" value="1"/>
</dbReference>
<feature type="active site" description="Charge relay system" evidence="6">
    <location>
        <position position="120"/>
    </location>
</feature>
<dbReference type="RefSeq" id="WP_386119397.1">
    <property type="nucleotide sequence ID" value="NZ_JBHTKM010000063.1"/>
</dbReference>
<name>A0ABW3KVM6_9FLAO</name>
<evidence type="ECO:0000256" key="1">
    <source>
        <dbReference type="ARBA" id="ARBA00011073"/>
    </source>
</evidence>
<dbReference type="PANTHER" id="PTHR43806:SF11">
    <property type="entry name" value="CEREVISIN-RELATED"/>
    <property type="match status" value="1"/>
</dbReference>
<dbReference type="InterPro" id="IPR023828">
    <property type="entry name" value="Peptidase_S8_Ser-AS"/>
</dbReference>
<comment type="caution">
    <text evidence="9">The sequence shown here is derived from an EMBL/GenBank/DDBJ whole genome shotgun (WGS) entry which is preliminary data.</text>
</comment>
<dbReference type="NCBIfam" id="TIGR04183">
    <property type="entry name" value="Por_Secre_tail"/>
    <property type="match status" value="1"/>
</dbReference>
<sequence length="653" mass="69952">MKNYLLFITFLSLCISGNSQNAEKDKLSKGNLALIERFESQEQARSARVDAYLKSHPEAKLTIKDGINLSRIYDVVDGVVLYKSTDNLLASRGTKTSYLQVGGQLGLDLDGTGMTVGVWDGGPAYAGHAEFQNATNTGSRITVIDNAFAEDSDEEFSSHGTHVSGTIGAKGVDANAKGMATNVNIKSYNWNNDETEMVSAVNAATNPIILSNHSYGVPVESSNGTDLPAWYMGAYSQDAKDIDDIARENPKYLIVASAGNSGTTTYDGGMYPGYDKLTTDKNAKNNLVIANANPSLALFTYDLETLLINTSSSQGPTDDLRVKPDIAADGTNLYSPIPGDTYATYSGTSMAAPNTTGTLVLLQQYYNQLHSTYMNSATLKALVCHTAVDDSQEIGPDPKFGWGFLDAKASAETILDANNDLAVLDELNLEQSETYTMTFSAQAGDKLKATICWTDVSGGINNGDVNDATARLVNDLDLRITKDGDTFMPWKLNYAADSGFSNSKGDNVVDNVEIVEIDAPSTGVYTLTVSHKGTLVSETGGFFDPKDQDFSLVVTGNSLALSTEENALSNSLVVYPNPNKGEFTISFDSNLATTSDVVIDIYDISGRKVYQNTFANVNGQFNKTINLTGVASGVYVANIAQGANKTSQKIIIE</sequence>
<keyword evidence="4 6" id="KW-0378">Hydrolase</keyword>
<dbReference type="PROSITE" id="PS00138">
    <property type="entry name" value="SUBTILASE_SER"/>
    <property type="match status" value="1"/>
</dbReference>
<dbReference type="PROSITE" id="PS51892">
    <property type="entry name" value="SUBTILASE"/>
    <property type="match status" value="1"/>
</dbReference>
<dbReference type="InterPro" id="IPR000209">
    <property type="entry name" value="Peptidase_S8/S53_dom"/>
</dbReference>
<evidence type="ECO:0000256" key="3">
    <source>
        <dbReference type="ARBA" id="ARBA00022729"/>
    </source>
</evidence>
<dbReference type="Pfam" id="PF00082">
    <property type="entry name" value="Peptidase_S8"/>
    <property type="match status" value="1"/>
</dbReference>
<dbReference type="PANTHER" id="PTHR43806">
    <property type="entry name" value="PEPTIDASE S8"/>
    <property type="match status" value="1"/>
</dbReference>
<reference evidence="10" key="1">
    <citation type="journal article" date="2019" name="Int. J. Syst. Evol. Microbiol.">
        <title>The Global Catalogue of Microorganisms (GCM) 10K type strain sequencing project: providing services to taxonomists for standard genome sequencing and annotation.</title>
        <authorList>
            <consortium name="The Broad Institute Genomics Platform"/>
            <consortium name="The Broad Institute Genome Sequencing Center for Infectious Disease"/>
            <person name="Wu L."/>
            <person name="Ma J."/>
        </authorList>
    </citation>
    <scope>NUCLEOTIDE SEQUENCE [LARGE SCALE GENOMIC DNA]</scope>
    <source>
        <strain evidence="10">CCUG 56098</strain>
    </source>
</reference>
<feature type="domain" description="Peptidase S8/S53" evidence="7">
    <location>
        <begin position="111"/>
        <end position="403"/>
    </location>
</feature>
<keyword evidence="3" id="KW-0732">Signal</keyword>
<evidence type="ECO:0000259" key="8">
    <source>
        <dbReference type="Pfam" id="PF18962"/>
    </source>
</evidence>
<organism evidence="9 10">
    <name type="scientific">Winogradskyella rapida</name>
    <dbReference type="NCBI Taxonomy" id="549701"/>
    <lineage>
        <taxon>Bacteria</taxon>
        <taxon>Pseudomonadati</taxon>
        <taxon>Bacteroidota</taxon>
        <taxon>Flavobacteriia</taxon>
        <taxon>Flavobacteriales</taxon>
        <taxon>Flavobacteriaceae</taxon>
        <taxon>Winogradskyella</taxon>
    </lineage>
</organism>
<dbReference type="InterPro" id="IPR036852">
    <property type="entry name" value="Peptidase_S8/S53_dom_sf"/>
</dbReference>
<evidence type="ECO:0000259" key="7">
    <source>
        <dbReference type="Pfam" id="PF00082"/>
    </source>
</evidence>
<evidence type="ECO:0000313" key="9">
    <source>
        <dbReference type="EMBL" id="MFD1017576.1"/>
    </source>
</evidence>
<dbReference type="Gene3D" id="3.40.50.200">
    <property type="entry name" value="Peptidase S8/S53 domain"/>
    <property type="match status" value="1"/>
</dbReference>